<reference evidence="1" key="1">
    <citation type="journal article" date="2015" name="Nature">
        <title>Complex archaea that bridge the gap between prokaryotes and eukaryotes.</title>
        <authorList>
            <person name="Spang A."/>
            <person name="Saw J.H."/>
            <person name="Jorgensen S.L."/>
            <person name="Zaremba-Niedzwiedzka K."/>
            <person name="Martijn J."/>
            <person name="Lind A.E."/>
            <person name="van Eijk R."/>
            <person name="Schleper C."/>
            <person name="Guy L."/>
            <person name="Ettema T.J."/>
        </authorList>
    </citation>
    <scope>NUCLEOTIDE SEQUENCE</scope>
</reference>
<organism evidence="1">
    <name type="scientific">marine sediment metagenome</name>
    <dbReference type="NCBI Taxonomy" id="412755"/>
    <lineage>
        <taxon>unclassified sequences</taxon>
        <taxon>metagenomes</taxon>
        <taxon>ecological metagenomes</taxon>
    </lineage>
</organism>
<comment type="caution">
    <text evidence="1">The sequence shown here is derived from an EMBL/GenBank/DDBJ whole genome shotgun (WGS) entry which is preliminary data.</text>
</comment>
<dbReference type="EMBL" id="LAZR01024062">
    <property type="protein sequence ID" value="KKL76393.1"/>
    <property type="molecule type" value="Genomic_DNA"/>
</dbReference>
<dbReference type="AlphaFoldDB" id="A0A0F9EQK6"/>
<sequence length="108" mass="12410">MLIMGWLHTNLDYEKSKRCAGCGIDMPPLVIAFYLSFGKVKLFGERKTSQSVIYNELKHVDENGREYLLLTPVKRQCAKCDADYDARLKKMRENPVPGKKKGKKNVPF</sequence>
<proteinExistence type="predicted"/>
<name>A0A0F9EQK6_9ZZZZ</name>
<accession>A0A0F9EQK6</accession>
<evidence type="ECO:0000313" key="1">
    <source>
        <dbReference type="EMBL" id="KKL76393.1"/>
    </source>
</evidence>
<gene>
    <name evidence="1" type="ORF">LCGC14_2045300</name>
</gene>
<protein>
    <submittedName>
        <fullName evidence="1">Uncharacterized protein</fullName>
    </submittedName>
</protein>